<comment type="caution">
    <text evidence="8">The sequence shown here is derived from an EMBL/GenBank/DDBJ whole genome shotgun (WGS) entry which is preliminary data.</text>
</comment>
<feature type="compositionally biased region" description="Acidic residues" evidence="5">
    <location>
        <begin position="70"/>
        <end position="80"/>
    </location>
</feature>
<evidence type="ECO:0000313" key="8">
    <source>
        <dbReference type="EMBL" id="MBL3674464.1"/>
    </source>
</evidence>
<feature type="transmembrane region" description="Helical" evidence="6">
    <location>
        <begin position="12"/>
        <end position="34"/>
    </location>
</feature>
<dbReference type="InterPro" id="IPR006260">
    <property type="entry name" value="TonB/TolA_C"/>
</dbReference>
<proteinExistence type="predicted"/>
<evidence type="ECO:0000256" key="6">
    <source>
        <dbReference type="SAM" id="Phobius"/>
    </source>
</evidence>
<evidence type="ECO:0000256" key="4">
    <source>
        <dbReference type="ARBA" id="ARBA00023136"/>
    </source>
</evidence>
<feature type="compositionally biased region" description="Low complexity" evidence="5">
    <location>
        <begin position="56"/>
        <end position="69"/>
    </location>
</feature>
<evidence type="ECO:0000256" key="3">
    <source>
        <dbReference type="ARBA" id="ARBA00022989"/>
    </source>
</evidence>
<evidence type="ECO:0000313" key="9">
    <source>
        <dbReference type="Proteomes" id="UP000644749"/>
    </source>
</evidence>
<keyword evidence="4 6" id="KW-0472">Membrane</keyword>
<keyword evidence="2 6" id="KW-0812">Transmembrane</keyword>
<evidence type="ECO:0000256" key="5">
    <source>
        <dbReference type="SAM" id="MobiDB-lite"/>
    </source>
</evidence>
<dbReference type="PROSITE" id="PS52015">
    <property type="entry name" value="TONB_CTD"/>
    <property type="match status" value="1"/>
</dbReference>
<sequence>MTGRAGSMIRDGALWGGASVLVLALHLGGALWLMHRAEAGAPPPGLPEPVFVDLAPAEEPAEEAIAPVEEAADEPEEVAEEPVQPEPQPEPEPEPEQVAEPLDLPPLPELEPLDDMAELFPPAPPELETPPAVALSSSARPERRPEREPEPVRQAEPRREQRREPERQRQAEPRRQEQPAPQQQARRADQGAGGTGAAGPSPQQKASLMSQWGGQIRSCISRRASAPRGVREGGRVTLRLSVSRSGSIQGVGVAGSSGIAALDQAAVQAAQRAGRCPRAPSELTDASYAFDLPINLQVR</sequence>
<dbReference type="NCBIfam" id="TIGR01352">
    <property type="entry name" value="tonB_Cterm"/>
    <property type="match status" value="1"/>
</dbReference>
<keyword evidence="9" id="KW-1185">Reference proteome</keyword>
<dbReference type="Pfam" id="PF03544">
    <property type="entry name" value="TonB_C"/>
    <property type="match status" value="1"/>
</dbReference>
<feature type="region of interest" description="Disordered" evidence="5">
    <location>
        <begin position="56"/>
        <end position="212"/>
    </location>
</feature>
<evidence type="ECO:0000256" key="2">
    <source>
        <dbReference type="ARBA" id="ARBA00022692"/>
    </source>
</evidence>
<dbReference type="Proteomes" id="UP000644749">
    <property type="component" value="Unassembled WGS sequence"/>
</dbReference>
<gene>
    <name evidence="8" type="ORF">JL111_13305</name>
</gene>
<evidence type="ECO:0000259" key="7">
    <source>
        <dbReference type="PROSITE" id="PS52015"/>
    </source>
</evidence>
<protein>
    <submittedName>
        <fullName evidence="8">TonB family protein</fullName>
    </submittedName>
</protein>
<keyword evidence="3 6" id="KW-1133">Transmembrane helix</keyword>
<feature type="compositionally biased region" description="Basic and acidic residues" evidence="5">
    <location>
        <begin position="140"/>
        <end position="177"/>
    </location>
</feature>
<reference evidence="8 9" key="1">
    <citation type="submission" date="2021-01" db="EMBL/GenBank/DDBJ databases">
        <title>011410 draft genome.</title>
        <authorList>
            <person name="Lang L."/>
        </authorList>
    </citation>
    <scope>NUCLEOTIDE SEQUENCE [LARGE SCALE GENOMIC DNA]</scope>
    <source>
        <strain evidence="8 9">KCTC 42845</strain>
    </source>
</reference>
<evidence type="ECO:0000256" key="1">
    <source>
        <dbReference type="ARBA" id="ARBA00004167"/>
    </source>
</evidence>
<dbReference type="RefSeq" id="WP_191310875.1">
    <property type="nucleotide sequence ID" value="NZ_BNCL01000010.1"/>
</dbReference>
<dbReference type="Gene3D" id="3.30.1150.10">
    <property type="match status" value="1"/>
</dbReference>
<dbReference type="InterPro" id="IPR037682">
    <property type="entry name" value="TonB_C"/>
</dbReference>
<organism evidence="8 9">
    <name type="scientific">Paracoccus aerius</name>
    <dbReference type="NCBI Taxonomy" id="1915382"/>
    <lineage>
        <taxon>Bacteria</taxon>
        <taxon>Pseudomonadati</taxon>
        <taxon>Pseudomonadota</taxon>
        <taxon>Alphaproteobacteria</taxon>
        <taxon>Rhodobacterales</taxon>
        <taxon>Paracoccaceae</taxon>
        <taxon>Paracoccus</taxon>
    </lineage>
</organism>
<name>A0ABS1S6X1_9RHOB</name>
<dbReference type="EMBL" id="JAESHT010000011">
    <property type="protein sequence ID" value="MBL3674464.1"/>
    <property type="molecule type" value="Genomic_DNA"/>
</dbReference>
<feature type="compositionally biased region" description="Polar residues" evidence="5">
    <location>
        <begin position="201"/>
        <end position="212"/>
    </location>
</feature>
<comment type="subcellular location">
    <subcellularLocation>
        <location evidence="1">Membrane</location>
        <topology evidence="1">Single-pass membrane protein</topology>
    </subcellularLocation>
</comment>
<accession>A0ABS1S6X1</accession>
<dbReference type="SUPFAM" id="SSF74653">
    <property type="entry name" value="TolA/TonB C-terminal domain"/>
    <property type="match status" value="1"/>
</dbReference>
<feature type="domain" description="TonB C-terminal" evidence="7">
    <location>
        <begin position="208"/>
        <end position="299"/>
    </location>
</feature>